<protein>
    <submittedName>
        <fullName evidence="3">Putative membrane protein</fullName>
    </submittedName>
</protein>
<organism evidence="3 4">
    <name type="scientific">Paraburkholderia caribensis MBA4</name>
    <dbReference type="NCBI Taxonomy" id="1323664"/>
    <lineage>
        <taxon>Bacteria</taxon>
        <taxon>Pseudomonadati</taxon>
        <taxon>Pseudomonadota</taxon>
        <taxon>Betaproteobacteria</taxon>
        <taxon>Burkholderiales</taxon>
        <taxon>Burkholderiaceae</taxon>
        <taxon>Paraburkholderia</taxon>
    </lineage>
</organism>
<dbReference type="AlphaFoldDB" id="A0A0P0RJV6"/>
<feature type="region of interest" description="Disordered" evidence="1">
    <location>
        <begin position="52"/>
        <end position="84"/>
    </location>
</feature>
<feature type="compositionally biased region" description="Basic and acidic residues" evidence="1">
    <location>
        <begin position="52"/>
        <end position="61"/>
    </location>
</feature>
<reference evidence="3 4" key="1">
    <citation type="journal article" date="2014" name="Genome Announc.">
        <title>Draft Genome Sequence of the Haloacid-Degrading Burkholderia caribensis Strain MBA4.</title>
        <authorList>
            <person name="Pan Y."/>
            <person name="Kong K.F."/>
            <person name="Tsang J.S."/>
        </authorList>
    </citation>
    <scope>NUCLEOTIDE SEQUENCE [LARGE SCALE GENOMIC DNA]</scope>
    <source>
        <strain evidence="3 4">MBA4</strain>
    </source>
</reference>
<evidence type="ECO:0000313" key="3">
    <source>
        <dbReference type="EMBL" id="ALL69090.1"/>
    </source>
</evidence>
<name>A0A0P0RJV6_9BURK</name>
<sequence length="253" mass="27508">MRASCSAVMRAFRRLLPGTGSIAERHDGSGEPVARFRHARCHQACDHGHEQFKTGRRHGSETSHGSGSGPTDPLASVPDTSSPAYARRSPVSRAFDAFAAAVTRWAGSPYAFGLAAISIVIWLVCGPVFRFSEDWQLVVNTGTTVITFLMVFLIQQSQNKDSVAVHLKLNELLASQKDASNKLIGIEDASEDDLRRVAQAYLDLAEKAARQHGDDPALARSIEAARRHVNGKSESTHHACDVQQQLADPGQER</sequence>
<feature type="transmembrane region" description="Helical" evidence="2">
    <location>
        <begin position="135"/>
        <end position="154"/>
    </location>
</feature>
<evidence type="ECO:0000313" key="4">
    <source>
        <dbReference type="Proteomes" id="UP000019146"/>
    </source>
</evidence>
<dbReference type="Pfam" id="PF04120">
    <property type="entry name" value="Iron_permease"/>
    <property type="match status" value="1"/>
</dbReference>
<evidence type="ECO:0000256" key="2">
    <source>
        <dbReference type="SAM" id="Phobius"/>
    </source>
</evidence>
<feature type="region of interest" description="Disordered" evidence="1">
    <location>
        <begin position="228"/>
        <end position="253"/>
    </location>
</feature>
<keyword evidence="2" id="KW-0812">Transmembrane</keyword>
<keyword evidence="2" id="KW-1133">Transmembrane helix</keyword>
<dbReference type="InterPro" id="IPR007251">
    <property type="entry name" value="Iron_permease_Fet4"/>
</dbReference>
<dbReference type="KEGG" id="bcai:K788_0004696"/>
<proteinExistence type="predicted"/>
<dbReference type="GO" id="GO:0055085">
    <property type="term" value="P:transmembrane transport"/>
    <property type="evidence" value="ECO:0007669"/>
    <property type="project" value="InterPro"/>
</dbReference>
<dbReference type="EMBL" id="CP012747">
    <property type="protein sequence ID" value="ALL69090.1"/>
    <property type="molecule type" value="Genomic_DNA"/>
</dbReference>
<accession>A0A0P0RJV6</accession>
<gene>
    <name evidence="3" type="ORF">K788_0004696</name>
</gene>
<dbReference type="Proteomes" id="UP000019146">
    <property type="component" value="Chromosome 2"/>
</dbReference>
<evidence type="ECO:0000256" key="1">
    <source>
        <dbReference type="SAM" id="MobiDB-lite"/>
    </source>
</evidence>
<keyword evidence="2" id="KW-0472">Membrane</keyword>
<feature type="transmembrane region" description="Helical" evidence="2">
    <location>
        <begin position="110"/>
        <end position="129"/>
    </location>
</feature>